<evidence type="ECO:0000259" key="3">
    <source>
        <dbReference type="PROSITE" id="PS50048"/>
    </source>
</evidence>
<evidence type="ECO:0000256" key="1">
    <source>
        <dbReference type="ARBA" id="ARBA00023242"/>
    </source>
</evidence>
<feature type="compositionally biased region" description="Low complexity" evidence="2">
    <location>
        <begin position="55"/>
        <end position="64"/>
    </location>
</feature>
<sequence>MQQRKSHRKSRKGCQNCKKRHVKCDERGPPCAACIARNTESSCNYGKLDARDGASVSSKSSLRPSPVPPPSNDDDENPADGLRLAELELMHRWSTSTFKCLCILPEDVQYLQVEVPRAAFRHDYVLNGILALAALEIAIGDHTTDVSKKRAYLGHASRYYALASESLRAALCNITEETHHSIYQCSMMLTVINMALPLPRQVEDNKFDKTRPGMLDRMVTLFSLFLGNGSIVLKMRPENLDAITAAALARLSTVIDGASPTLASGDSMAVDEPLDPYQEAVKQLRECFMLDSDDSIKGFSIAFPMFAGPKFALAFKRMEPLALFIVMHWGVLLHRPPPQAWWAVGVGERLVREISEMLMLKIQPADMLEWHQNLTWAREHVGLPTWCYEN</sequence>
<organism evidence="4 5">
    <name type="scientific">Lophium mytilinum</name>
    <dbReference type="NCBI Taxonomy" id="390894"/>
    <lineage>
        <taxon>Eukaryota</taxon>
        <taxon>Fungi</taxon>
        <taxon>Dikarya</taxon>
        <taxon>Ascomycota</taxon>
        <taxon>Pezizomycotina</taxon>
        <taxon>Dothideomycetes</taxon>
        <taxon>Pleosporomycetidae</taxon>
        <taxon>Mytilinidiales</taxon>
        <taxon>Mytilinidiaceae</taxon>
        <taxon>Lophium</taxon>
    </lineage>
</organism>
<feature type="domain" description="Zn(2)-C6 fungal-type" evidence="3">
    <location>
        <begin position="13"/>
        <end position="45"/>
    </location>
</feature>
<evidence type="ECO:0000313" key="4">
    <source>
        <dbReference type="EMBL" id="KAF2501704.1"/>
    </source>
</evidence>
<dbReference type="GO" id="GO:0001228">
    <property type="term" value="F:DNA-binding transcription activator activity, RNA polymerase II-specific"/>
    <property type="evidence" value="ECO:0007669"/>
    <property type="project" value="TreeGrafter"/>
</dbReference>
<dbReference type="PANTHER" id="PTHR47784:SF10">
    <property type="entry name" value="TRANSCRIPTION FACTOR, PUTATIVE (AFU_ORTHOLOGUE AFUA_6G14150)-RELATED"/>
    <property type="match status" value="1"/>
</dbReference>
<evidence type="ECO:0000256" key="2">
    <source>
        <dbReference type="SAM" id="MobiDB-lite"/>
    </source>
</evidence>
<dbReference type="OrthoDB" id="4937900at2759"/>
<dbReference type="InterPro" id="IPR036864">
    <property type="entry name" value="Zn2-C6_fun-type_DNA-bd_sf"/>
</dbReference>
<dbReference type="Gene3D" id="4.10.240.10">
    <property type="entry name" value="Zn(2)-C6 fungal-type DNA-binding domain"/>
    <property type="match status" value="1"/>
</dbReference>
<dbReference type="SUPFAM" id="SSF57701">
    <property type="entry name" value="Zn2/Cys6 DNA-binding domain"/>
    <property type="match status" value="1"/>
</dbReference>
<dbReference type="EMBL" id="MU004182">
    <property type="protein sequence ID" value="KAF2501704.1"/>
    <property type="molecule type" value="Genomic_DNA"/>
</dbReference>
<dbReference type="PROSITE" id="PS00463">
    <property type="entry name" value="ZN2_CY6_FUNGAL_1"/>
    <property type="match status" value="1"/>
</dbReference>
<feature type="region of interest" description="Disordered" evidence="2">
    <location>
        <begin position="1"/>
        <end position="29"/>
    </location>
</feature>
<dbReference type="PANTHER" id="PTHR47784">
    <property type="entry name" value="STEROL UPTAKE CONTROL PROTEIN 2"/>
    <property type="match status" value="1"/>
</dbReference>
<gene>
    <name evidence="4" type="ORF">BU16DRAFT_613551</name>
</gene>
<feature type="region of interest" description="Disordered" evidence="2">
    <location>
        <begin position="51"/>
        <end position="79"/>
    </location>
</feature>
<dbReference type="GO" id="GO:0008270">
    <property type="term" value="F:zinc ion binding"/>
    <property type="evidence" value="ECO:0007669"/>
    <property type="project" value="InterPro"/>
</dbReference>
<proteinExistence type="predicted"/>
<dbReference type="InterPro" id="IPR053157">
    <property type="entry name" value="Sterol_Uptake_Regulator"/>
</dbReference>
<feature type="compositionally biased region" description="Basic residues" evidence="2">
    <location>
        <begin position="1"/>
        <end position="22"/>
    </location>
</feature>
<dbReference type="InterPro" id="IPR001138">
    <property type="entry name" value="Zn2Cys6_DnaBD"/>
</dbReference>
<dbReference type="AlphaFoldDB" id="A0A6A6RB72"/>
<dbReference type="CDD" id="cd00067">
    <property type="entry name" value="GAL4"/>
    <property type="match status" value="1"/>
</dbReference>
<name>A0A6A6RB72_9PEZI</name>
<reference evidence="4" key="1">
    <citation type="journal article" date="2020" name="Stud. Mycol.">
        <title>101 Dothideomycetes genomes: a test case for predicting lifestyles and emergence of pathogens.</title>
        <authorList>
            <person name="Haridas S."/>
            <person name="Albert R."/>
            <person name="Binder M."/>
            <person name="Bloem J."/>
            <person name="Labutti K."/>
            <person name="Salamov A."/>
            <person name="Andreopoulos B."/>
            <person name="Baker S."/>
            <person name="Barry K."/>
            <person name="Bills G."/>
            <person name="Bluhm B."/>
            <person name="Cannon C."/>
            <person name="Castanera R."/>
            <person name="Culley D."/>
            <person name="Daum C."/>
            <person name="Ezra D."/>
            <person name="Gonzalez J."/>
            <person name="Henrissat B."/>
            <person name="Kuo A."/>
            <person name="Liang C."/>
            <person name="Lipzen A."/>
            <person name="Lutzoni F."/>
            <person name="Magnuson J."/>
            <person name="Mondo S."/>
            <person name="Nolan M."/>
            <person name="Ohm R."/>
            <person name="Pangilinan J."/>
            <person name="Park H.-J."/>
            <person name="Ramirez L."/>
            <person name="Alfaro M."/>
            <person name="Sun H."/>
            <person name="Tritt A."/>
            <person name="Yoshinaga Y."/>
            <person name="Zwiers L.-H."/>
            <person name="Turgeon B."/>
            <person name="Goodwin S."/>
            <person name="Spatafora J."/>
            <person name="Crous P."/>
            <person name="Grigoriev I."/>
        </authorList>
    </citation>
    <scope>NUCLEOTIDE SEQUENCE</scope>
    <source>
        <strain evidence="4">CBS 269.34</strain>
    </source>
</reference>
<dbReference type="PROSITE" id="PS50048">
    <property type="entry name" value="ZN2_CY6_FUNGAL_2"/>
    <property type="match status" value="1"/>
</dbReference>
<protein>
    <recommendedName>
        <fullName evidence="3">Zn(2)-C6 fungal-type domain-containing protein</fullName>
    </recommendedName>
</protein>
<keyword evidence="1" id="KW-0539">Nucleus</keyword>
<accession>A0A6A6RB72</accession>
<evidence type="ECO:0000313" key="5">
    <source>
        <dbReference type="Proteomes" id="UP000799750"/>
    </source>
</evidence>
<dbReference type="Pfam" id="PF00172">
    <property type="entry name" value="Zn_clus"/>
    <property type="match status" value="1"/>
</dbReference>
<dbReference type="Proteomes" id="UP000799750">
    <property type="component" value="Unassembled WGS sequence"/>
</dbReference>
<dbReference type="SMART" id="SM00066">
    <property type="entry name" value="GAL4"/>
    <property type="match status" value="1"/>
</dbReference>
<keyword evidence="5" id="KW-1185">Reference proteome</keyword>